<protein>
    <submittedName>
        <fullName evidence="3">DUF4430 domain-containing protein</fullName>
    </submittedName>
</protein>
<comment type="caution">
    <text evidence="3">The sequence shown here is derived from an EMBL/GenBank/DDBJ whole genome shotgun (WGS) entry which is preliminary data.</text>
</comment>
<name>A0A9E2KJZ8_9FIRM</name>
<dbReference type="AlphaFoldDB" id="A0A9E2KJZ8"/>
<dbReference type="Proteomes" id="UP000824178">
    <property type="component" value="Unassembled WGS sequence"/>
</dbReference>
<keyword evidence="1" id="KW-0732">Signal</keyword>
<dbReference type="EMBL" id="JAHLFH010000043">
    <property type="protein sequence ID" value="MBU3819198.1"/>
    <property type="molecule type" value="Genomic_DNA"/>
</dbReference>
<feature type="domain" description="Transcobalamin-like C-terminal" evidence="2">
    <location>
        <begin position="85"/>
        <end position="153"/>
    </location>
</feature>
<dbReference type="Pfam" id="PF14478">
    <property type="entry name" value="DUF4430"/>
    <property type="match status" value="1"/>
</dbReference>
<feature type="chain" id="PRO_5039118507" evidence="1">
    <location>
        <begin position="23"/>
        <end position="155"/>
    </location>
</feature>
<evidence type="ECO:0000256" key="1">
    <source>
        <dbReference type="SAM" id="SignalP"/>
    </source>
</evidence>
<proteinExistence type="predicted"/>
<dbReference type="PROSITE" id="PS51257">
    <property type="entry name" value="PROKAR_LIPOPROTEIN"/>
    <property type="match status" value="1"/>
</dbReference>
<dbReference type="Gene3D" id="2.170.130.30">
    <property type="match status" value="1"/>
</dbReference>
<evidence type="ECO:0000259" key="2">
    <source>
        <dbReference type="Pfam" id="PF14478"/>
    </source>
</evidence>
<dbReference type="InterPro" id="IPR027954">
    <property type="entry name" value="Transcobalamin-like_C"/>
</dbReference>
<gene>
    <name evidence="3" type="ORF">H9864_02320</name>
</gene>
<organism evidence="3 4">
    <name type="scientific">Candidatus Faecalibacterium intestinavium</name>
    <dbReference type="NCBI Taxonomy" id="2838580"/>
    <lineage>
        <taxon>Bacteria</taxon>
        <taxon>Bacillati</taxon>
        <taxon>Bacillota</taxon>
        <taxon>Clostridia</taxon>
        <taxon>Eubacteriales</taxon>
        <taxon>Oscillospiraceae</taxon>
        <taxon>Faecalibacterium</taxon>
    </lineage>
</organism>
<sequence length="155" mass="15626">MKLMHTFAALALSAALSLTLLAGCGSASSAPSSTAAASSSTVAASSEAAESAASTEEEKIKAVFTVNYEDGTSENVDLEVADGTLLSDALRDAGVISAEEAEAGFVTVVNGVTADWDADGAWWCLTDAEGEMTSVGVGEIALHDGDSYAFTYTVG</sequence>
<evidence type="ECO:0000313" key="3">
    <source>
        <dbReference type="EMBL" id="MBU3819198.1"/>
    </source>
</evidence>
<accession>A0A9E2KJZ8</accession>
<feature type="signal peptide" evidence="1">
    <location>
        <begin position="1"/>
        <end position="22"/>
    </location>
</feature>
<reference evidence="3" key="1">
    <citation type="journal article" date="2021" name="PeerJ">
        <title>Extensive microbial diversity within the chicken gut microbiome revealed by metagenomics and culture.</title>
        <authorList>
            <person name="Gilroy R."/>
            <person name="Ravi A."/>
            <person name="Getino M."/>
            <person name="Pursley I."/>
            <person name="Horton D.L."/>
            <person name="Alikhan N.F."/>
            <person name="Baker D."/>
            <person name="Gharbi K."/>
            <person name="Hall N."/>
            <person name="Watson M."/>
            <person name="Adriaenssens E.M."/>
            <person name="Foster-Nyarko E."/>
            <person name="Jarju S."/>
            <person name="Secka A."/>
            <person name="Antonio M."/>
            <person name="Oren A."/>
            <person name="Chaudhuri R.R."/>
            <person name="La Ragione R."/>
            <person name="Hildebrand F."/>
            <person name="Pallen M.J."/>
        </authorList>
    </citation>
    <scope>NUCLEOTIDE SEQUENCE</scope>
    <source>
        <strain evidence="3">742</strain>
    </source>
</reference>
<reference evidence="3" key="2">
    <citation type="submission" date="2021-04" db="EMBL/GenBank/DDBJ databases">
        <authorList>
            <person name="Gilroy R."/>
        </authorList>
    </citation>
    <scope>NUCLEOTIDE SEQUENCE</scope>
    <source>
        <strain evidence="3">742</strain>
    </source>
</reference>
<evidence type="ECO:0000313" key="4">
    <source>
        <dbReference type="Proteomes" id="UP000824178"/>
    </source>
</evidence>